<dbReference type="Proteomes" id="UP001499959">
    <property type="component" value="Unassembled WGS sequence"/>
</dbReference>
<comment type="caution">
    <text evidence="2">The sequence shown here is derived from an EMBL/GenBank/DDBJ whole genome shotgun (WGS) entry which is preliminary data.</text>
</comment>
<feature type="region of interest" description="Disordered" evidence="1">
    <location>
        <begin position="1"/>
        <end position="36"/>
    </location>
</feature>
<organism evidence="2 3">
    <name type="scientific">Lysobacter hankyongensis</name>
    <dbReference type="NCBI Taxonomy" id="1176535"/>
    <lineage>
        <taxon>Bacteria</taxon>
        <taxon>Pseudomonadati</taxon>
        <taxon>Pseudomonadota</taxon>
        <taxon>Gammaproteobacteria</taxon>
        <taxon>Lysobacterales</taxon>
        <taxon>Lysobacteraceae</taxon>
        <taxon>Lysobacter</taxon>
    </lineage>
</organism>
<evidence type="ECO:0000313" key="3">
    <source>
        <dbReference type="Proteomes" id="UP001499959"/>
    </source>
</evidence>
<dbReference type="EMBL" id="BAABJE010000002">
    <property type="protein sequence ID" value="GAA4785841.1"/>
    <property type="molecule type" value="Genomic_DNA"/>
</dbReference>
<protein>
    <submittedName>
        <fullName evidence="2">Uncharacterized protein</fullName>
    </submittedName>
</protein>
<reference evidence="3" key="1">
    <citation type="journal article" date="2019" name="Int. J. Syst. Evol. Microbiol.">
        <title>The Global Catalogue of Microorganisms (GCM) 10K type strain sequencing project: providing services to taxonomists for standard genome sequencing and annotation.</title>
        <authorList>
            <consortium name="The Broad Institute Genomics Platform"/>
            <consortium name="The Broad Institute Genome Sequencing Center for Infectious Disease"/>
            <person name="Wu L."/>
            <person name="Ma J."/>
        </authorList>
    </citation>
    <scope>NUCLEOTIDE SEQUENCE [LARGE SCALE GENOMIC DNA]</scope>
    <source>
        <strain evidence="3">JCM 18204</strain>
    </source>
</reference>
<evidence type="ECO:0000256" key="1">
    <source>
        <dbReference type="SAM" id="MobiDB-lite"/>
    </source>
</evidence>
<evidence type="ECO:0000313" key="2">
    <source>
        <dbReference type="EMBL" id="GAA4785841.1"/>
    </source>
</evidence>
<sequence length="113" mass="12392">MAVRMGPTPGLSQPGNGMAEGWQRSAGGDVGAMAGMGMNDPAYKRIRMPPQEGLQARALGWSRNCRLHQPKPRSPDKREARTLEHDRHALSIPGCGLWPYPSYLLVEPTRACQ</sequence>
<gene>
    <name evidence="2" type="ORF">GCM10023307_08190</name>
</gene>
<keyword evidence="3" id="KW-1185">Reference proteome</keyword>
<name>A0ABP9AUE7_9GAMM</name>
<proteinExistence type="predicted"/>
<accession>A0ABP9AUE7</accession>